<protein>
    <submittedName>
        <fullName evidence="1">Uncharacterized protein</fullName>
    </submittedName>
</protein>
<keyword evidence="2" id="KW-1185">Reference proteome</keyword>
<accession>A0ACD5TR04</accession>
<organism evidence="1 2">
    <name type="scientific">Avena sativa</name>
    <name type="common">Oat</name>
    <dbReference type="NCBI Taxonomy" id="4498"/>
    <lineage>
        <taxon>Eukaryota</taxon>
        <taxon>Viridiplantae</taxon>
        <taxon>Streptophyta</taxon>
        <taxon>Embryophyta</taxon>
        <taxon>Tracheophyta</taxon>
        <taxon>Spermatophyta</taxon>
        <taxon>Magnoliopsida</taxon>
        <taxon>Liliopsida</taxon>
        <taxon>Poales</taxon>
        <taxon>Poaceae</taxon>
        <taxon>BOP clade</taxon>
        <taxon>Pooideae</taxon>
        <taxon>Poodae</taxon>
        <taxon>Poeae</taxon>
        <taxon>Poeae Chloroplast Group 1 (Aveneae type)</taxon>
        <taxon>Aveninae</taxon>
        <taxon>Avena</taxon>
    </lineage>
</organism>
<evidence type="ECO:0000313" key="1">
    <source>
        <dbReference type="EnsemblPlants" id="AVESA.00010b.r2.1CG0111610.1.CDS.1"/>
    </source>
</evidence>
<evidence type="ECO:0000313" key="2">
    <source>
        <dbReference type="Proteomes" id="UP001732700"/>
    </source>
</evidence>
<reference evidence="1" key="1">
    <citation type="submission" date="2021-05" db="EMBL/GenBank/DDBJ databases">
        <authorList>
            <person name="Scholz U."/>
            <person name="Mascher M."/>
            <person name="Fiebig A."/>
        </authorList>
    </citation>
    <scope>NUCLEOTIDE SEQUENCE [LARGE SCALE GENOMIC DNA]</scope>
</reference>
<reference evidence="1" key="2">
    <citation type="submission" date="2025-09" db="UniProtKB">
        <authorList>
            <consortium name="EnsemblPlants"/>
        </authorList>
    </citation>
    <scope>IDENTIFICATION</scope>
</reference>
<name>A0ACD5TR04_AVESA</name>
<proteinExistence type="predicted"/>
<dbReference type="Proteomes" id="UP001732700">
    <property type="component" value="Chromosome 1C"/>
</dbReference>
<sequence>MDDGGDGDGLGVSQASEAALLFTQAIHDGPPTAALYAERAGAFIGTGNLAAAAADAAMAAELDPTMPRAFLRRARACIGLERYGSARAAVLAGAALSPGDPRFAELAKEIDEMVVVVPGQRRTLPPLAGTGARAGEQEQTRKVIDDGCGQARRPAAHRRASSFGS</sequence>
<dbReference type="EnsemblPlants" id="AVESA.00010b.r2.1CG0111610.1">
    <property type="protein sequence ID" value="AVESA.00010b.r2.1CG0111610.1.CDS.1"/>
    <property type="gene ID" value="AVESA.00010b.r2.1CG0111610"/>
</dbReference>